<evidence type="ECO:0000256" key="2">
    <source>
        <dbReference type="ARBA" id="ARBA00023125"/>
    </source>
</evidence>
<keyword evidence="2" id="KW-0238">DNA-binding</keyword>
<evidence type="ECO:0000313" key="5">
    <source>
        <dbReference type="EMBL" id="MCP8971275.1"/>
    </source>
</evidence>
<sequence length="336" mass="37649">MKLTIKDIAKMAGVSVSSVSRVINNSKPVNDEIRERVEKVIQETNFRPNALARGLIHKSTNLIGVIIPQVNSVSAHLINGIEEVAARNGYHIILSNSGSDTEQELKALDIFAERQVDGIILSSVDITEQHVQQMNRNKVPLVVVGQKTTEYGIPWVDVDNYQPVAEVVRYLVRCGHERIGMIYGPLQDQSAGLSRYQAFLDEMARKQLPIDPAHLVESRFTTKGGYEAMESLLRNESVPTALVCASDIIAIGAKNCAEDRGYLIPEDMSIVGFDDIELAALVRPQLTTVQVNIERMGTRSMEILLQTIEEQQLHTMEHYVDYRLMVRDSVKTIRKR</sequence>
<dbReference type="Gene3D" id="1.10.260.40">
    <property type="entry name" value="lambda repressor-like DNA-binding domains"/>
    <property type="match status" value="1"/>
</dbReference>
<dbReference type="InterPro" id="IPR028082">
    <property type="entry name" value="Peripla_BP_I"/>
</dbReference>
<dbReference type="EMBL" id="JANCLT010000022">
    <property type="protein sequence ID" value="MCP8971275.1"/>
    <property type="molecule type" value="Genomic_DNA"/>
</dbReference>
<dbReference type="PROSITE" id="PS00356">
    <property type="entry name" value="HTH_LACI_1"/>
    <property type="match status" value="1"/>
</dbReference>
<dbReference type="InterPro" id="IPR046335">
    <property type="entry name" value="LacI/GalR-like_sensor"/>
</dbReference>
<dbReference type="Pfam" id="PF00356">
    <property type="entry name" value="LacI"/>
    <property type="match status" value="1"/>
</dbReference>
<dbReference type="PANTHER" id="PTHR30146">
    <property type="entry name" value="LACI-RELATED TRANSCRIPTIONAL REPRESSOR"/>
    <property type="match status" value="1"/>
</dbReference>
<dbReference type="SMART" id="SM00354">
    <property type="entry name" value="HTH_LACI"/>
    <property type="match status" value="1"/>
</dbReference>
<dbReference type="SUPFAM" id="SSF53822">
    <property type="entry name" value="Periplasmic binding protein-like I"/>
    <property type="match status" value="1"/>
</dbReference>
<dbReference type="PANTHER" id="PTHR30146:SF109">
    <property type="entry name" value="HTH-TYPE TRANSCRIPTIONAL REGULATOR GALS"/>
    <property type="match status" value="1"/>
</dbReference>
<comment type="caution">
    <text evidence="5">The sequence shown here is derived from an EMBL/GenBank/DDBJ whole genome shotgun (WGS) entry which is preliminary data.</text>
</comment>
<dbReference type="Proteomes" id="UP001156102">
    <property type="component" value="Unassembled WGS sequence"/>
</dbReference>
<keyword evidence="3" id="KW-0804">Transcription</keyword>
<dbReference type="CDD" id="cd01392">
    <property type="entry name" value="HTH_LacI"/>
    <property type="match status" value="1"/>
</dbReference>
<keyword evidence="6" id="KW-1185">Reference proteome</keyword>
<dbReference type="PRINTS" id="PR00036">
    <property type="entry name" value="HTHLACI"/>
</dbReference>
<dbReference type="SUPFAM" id="SSF47413">
    <property type="entry name" value="lambda repressor-like DNA-binding domains"/>
    <property type="match status" value="1"/>
</dbReference>
<dbReference type="InterPro" id="IPR010982">
    <property type="entry name" value="Lambda_DNA-bd_dom_sf"/>
</dbReference>
<proteinExistence type="predicted"/>
<name>A0AA42BRD8_9BACI</name>
<dbReference type="AlphaFoldDB" id="A0AA42BRD8"/>
<dbReference type="Gene3D" id="3.40.50.2300">
    <property type="match status" value="2"/>
</dbReference>
<gene>
    <name evidence="5" type="ORF">NK662_22405</name>
</gene>
<keyword evidence="1" id="KW-0805">Transcription regulation</keyword>
<feature type="domain" description="HTH lacI-type" evidence="4">
    <location>
        <begin position="3"/>
        <end position="57"/>
    </location>
</feature>
<evidence type="ECO:0000256" key="3">
    <source>
        <dbReference type="ARBA" id="ARBA00023163"/>
    </source>
</evidence>
<dbReference type="Pfam" id="PF13377">
    <property type="entry name" value="Peripla_BP_3"/>
    <property type="match status" value="1"/>
</dbReference>
<dbReference type="PROSITE" id="PS50932">
    <property type="entry name" value="HTH_LACI_2"/>
    <property type="match status" value="1"/>
</dbReference>
<dbReference type="RefSeq" id="WP_254761202.1">
    <property type="nucleotide sequence ID" value="NZ_JANCLT010000022.1"/>
</dbReference>
<dbReference type="GO" id="GO:0003700">
    <property type="term" value="F:DNA-binding transcription factor activity"/>
    <property type="evidence" value="ECO:0007669"/>
    <property type="project" value="TreeGrafter"/>
</dbReference>
<accession>A0AA42BRD8</accession>
<evidence type="ECO:0000256" key="1">
    <source>
        <dbReference type="ARBA" id="ARBA00023015"/>
    </source>
</evidence>
<reference evidence="5" key="1">
    <citation type="submission" date="2022-07" db="EMBL/GenBank/DDBJ databases">
        <authorList>
            <person name="Li W.-J."/>
            <person name="Deng Q.-Q."/>
        </authorList>
    </citation>
    <scope>NUCLEOTIDE SEQUENCE</scope>
    <source>
        <strain evidence="5">SYSU M60031</strain>
    </source>
</reference>
<dbReference type="GO" id="GO:0000976">
    <property type="term" value="F:transcription cis-regulatory region binding"/>
    <property type="evidence" value="ECO:0007669"/>
    <property type="project" value="TreeGrafter"/>
</dbReference>
<organism evidence="5 6">
    <name type="scientific">Ectobacillus ponti</name>
    <dbReference type="NCBI Taxonomy" id="2961894"/>
    <lineage>
        <taxon>Bacteria</taxon>
        <taxon>Bacillati</taxon>
        <taxon>Bacillota</taxon>
        <taxon>Bacilli</taxon>
        <taxon>Bacillales</taxon>
        <taxon>Bacillaceae</taxon>
        <taxon>Ectobacillus</taxon>
    </lineage>
</organism>
<evidence type="ECO:0000259" key="4">
    <source>
        <dbReference type="PROSITE" id="PS50932"/>
    </source>
</evidence>
<protein>
    <submittedName>
        <fullName evidence="5">LacI family transcriptional regulator</fullName>
    </submittedName>
</protein>
<evidence type="ECO:0000313" key="6">
    <source>
        <dbReference type="Proteomes" id="UP001156102"/>
    </source>
</evidence>
<dbReference type="InterPro" id="IPR000843">
    <property type="entry name" value="HTH_LacI"/>
</dbReference>